<dbReference type="InterPro" id="IPR043130">
    <property type="entry name" value="CDP-OH_PTrfase_TM_dom"/>
</dbReference>
<keyword evidence="2" id="KW-1133">Transmembrane helix</keyword>
<protein>
    <recommendedName>
        <fullName evidence="4">CDP-alcohol phosphatidyltransferase C-terminal domain-containing protein</fullName>
    </recommendedName>
</protein>
<evidence type="ECO:0008006" key="4">
    <source>
        <dbReference type="Google" id="ProtNLM"/>
    </source>
</evidence>
<sequence>MANFISLGRAILAVPIIYTLQDPKMGTVSFLLIIIAVLSDALDGWVARKAHEVTHFGKWIDPIADFACIISVVSYLTLVGRFPGWFFIFFLVRYVFIAISAIHFLNNNHF</sequence>
<dbReference type="PROSITE" id="PS00379">
    <property type="entry name" value="CDP_ALCOHOL_P_TRANSF"/>
    <property type="match status" value="1"/>
</dbReference>
<dbReference type="GO" id="GO:0016020">
    <property type="term" value="C:membrane"/>
    <property type="evidence" value="ECO:0007669"/>
    <property type="project" value="InterPro"/>
</dbReference>
<keyword evidence="2" id="KW-0812">Transmembrane</keyword>
<evidence type="ECO:0000256" key="2">
    <source>
        <dbReference type="SAM" id="Phobius"/>
    </source>
</evidence>
<dbReference type="AlphaFoldDB" id="A0A383F119"/>
<feature type="transmembrane region" description="Helical" evidence="2">
    <location>
        <begin position="59"/>
        <end position="78"/>
    </location>
</feature>
<feature type="non-terminal residue" evidence="3">
    <location>
        <position position="110"/>
    </location>
</feature>
<feature type="transmembrane region" description="Helical" evidence="2">
    <location>
        <begin position="28"/>
        <end position="47"/>
    </location>
</feature>
<dbReference type="InterPro" id="IPR000462">
    <property type="entry name" value="CDP-OH_P_trans"/>
</dbReference>
<keyword evidence="2" id="KW-0472">Membrane</keyword>
<feature type="transmembrane region" description="Helical" evidence="2">
    <location>
        <begin position="84"/>
        <end position="105"/>
    </location>
</feature>
<keyword evidence="1" id="KW-0808">Transferase</keyword>
<dbReference type="EMBL" id="UINC01230487">
    <property type="protein sequence ID" value="SVE62629.1"/>
    <property type="molecule type" value="Genomic_DNA"/>
</dbReference>
<dbReference type="Pfam" id="PF01066">
    <property type="entry name" value="CDP-OH_P_transf"/>
    <property type="match status" value="1"/>
</dbReference>
<organism evidence="3">
    <name type="scientific">marine metagenome</name>
    <dbReference type="NCBI Taxonomy" id="408172"/>
    <lineage>
        <taxon>unclassified sequences</taxon>
        <taxon>metagenomes</taxon>
        <taxon>ecological metagenomes</taxon>
    </lineage>
</organism>
<dbReference type="GO" id="GO:0016780">
    <property type="term" value="F:phosphotransferase activity, for other substituted phosphate groups"/>
    <property type="evidence" value="ECO:0007669"/>
    <property type="project" value="InterPro"/>
</dbReference>
<evidence type="ECO:0000313" key="3">
    <source>
        <dbReference type="EMBL" id="SVE62629.1"/>
    </source>
</evidence>
<evidence type="ECO:0000256" key="1">
    <source>
        <dbReference type="ARBA" id="ARBA00022679"/>
    </source>
</evidence>
<dbReference type="InterPro" id="IPR048254">
    <property type="entry name" value="CDP_ALCOHOL_P_TRANSF_CS"/>
</dbReference>
<proteinExistence type="predicted"/>
<reference evidence="3" key="1">
    <citation type="submission" date="2018-05" db="EMBL/GenBank/DDBJ databases">
        <authorList>
            <person name="Lanie J.A."/>
            <person name="Ng W.-L."/>
            <person name="Kazmierczak K.M."/>
            <person name="Andrzejewski T.M."/>
            <person name="Davidsen T.M."/>
            <person name="Wayne K.J."/>
            <person name="Tettelin H."/>
            <person name="Glass J.I."/>
            <person name="Rusch D."/>
            <person name="Podicherti R."/>
            <person name="Tsui H.-C.T."/>
            <person name="Winkler M.E."/>
        </authorList>
    </citation>
    <scope>NUCLEOTIDE SEQUENCE</scope>
</reference>
<accession>A0A383F119</accession>
<name>A0A383F119_9ZZZZ</name>
<dbReference type="Gene3D" id="1.20.120.1760">
    <property type="match status" value="1"/>
</dbReference>
<dbReference type="GO" id="GO:0008654">
    <property type="term" value="P:phospholipid biosynthetic process"/>
    <property type="evidence" value="ECO:0007669"/>
    <property type="project" value="InterPro"/>
</dbReference>
<gene>
    <name evidence="3" type="ORF">METZ01_LOCUS515483</name>
</gene>